<sequence length="596" mass="63838">MPWPGDSTQEGHGTEFAHDVSIHQAAVRDDLAKVSDLLDGGVDTNGRDESLQTALHCAIRNDSSSMVKLLLSRGADTSLRDNGTRDEPDGFIPVETAACRNAIAAMQELIAHGVDFKSSKAIFLAARENHMDMLRLLFEKFSGSLLDTLHRRAIADALRISAKNQNLELAQFILQRFGSERDTNARDDYWQSALDNALLSVFDCDNADGDGGLLDYIRDQQWDHAVQIIDVLIDAGASVNTHGKSPLQCTALHAALTEQGPPMILITSLLTHGADPNSPDSSGRSPFFQLLSDPRATEELVKMFTDACAVIGSPAAGGQTPLHHVRKPSIASWIIASGADVDAMDYQGEIPLHKASSLGMLELVSLYLDAGSPVDVRNNLGWTPFMQSPSAGISRALLNHGADIHAATAQGTTAIHNAAASCNLELVSFLLANGANIHGRATREDPTCGSNGRTTVLVESNTPLHLAIVSVHGAFVEATLEVVTALLNHGAGIEAREGTGKSALLLAITREYDSDAKSCTHNERVVNYLLERGADPYAVDDAGKNAFQLADDRNFTLSEVGKFERKPAPPISVHERNMGPGRGRGRGAYGRGSFHS</sequence>
<feature type="region of interest" description="Disordered" evidence="2">
    <location>
        <begin position="567"/>
        <end position="596"/>
    </location>
</feature>
<dbReference type="Proteomes" id="UP000292402">
    <property type="component" value="Unassembled WGS sequence"/>
</dbReference>
<gene>
    <name evidence="3" type="ORF">AA0114_g10650</name>
</gene>
<dbReference type="Pfam" id="PF00023">
    <property type="entry name" value="Ank"/>
    <property type="match status" value="1"/>
</dbReference>
<accession>A0A4Q4M3R3</accession>
<dbReference type="InterPro" id="IPR036770">
    <property type="entry name" value="Ankyrin_rpt-contain_sf"/>
</dbReference>
<dbReference type="EMBL" id="PDXA01000049">
    <property type="protein sequence ID" value="RYN41698.1"/>
    <property type="molecule type" value="Genomic_DNA"/>
</dbReference>
<dbReference type="Pfam" id="PF12796">
    <property type="entry name" value="Ank_2"/>
    <property type="match status" value="2"/>
</dbReference>
<dbReference type="AlphaFoldDB" id="A0A4Q4M3R3"/>
<protein>
    <submittedName>
        <fullName evidence="3">Uncharacterized protein</fullName>
    </submittedName>
</protein>
<dbReference type="PANTHER" id="PTHR24133">
    <property type="entry name" value="ANKYRIN DOMAIN-CONTAINING"/>
    <property type="match status" value="1"/>
</dbReference>
<dbReference type="PROSITE" id="PS50088">
    <property type="entry name" value="ANK_REPEAT"/>
    <property type="match status" value="4"/>
</dbReference>
<feature type="repeat" description="ANK" evidence="1">
    <location>
        <begin position="50"/>
        <end position="82"/>
    </location>
</feature>
<evidence type="ECO:0000313" key="4">
    <source>
        <dbReference type="Proteomes" id="UP000292402"/>
    </source>
</evidence>
<feature type="compositionally biased region" description="Basic and acidic residues" evidence="2">
    <location>
        <begin position="567"/>
        <end position="577"/>
    </location>
</feature>
<evidence type="ECO:0000256" key="2">
    <source>
        <dbReference type="SAM" id="MobiDB-lite"/>
    </source>
</evidence>
<organism evidence="3 4">
    <name type="scientific">Alternaria tenuissima</name>
    <dbReference type="NCBI Taxonomy" id="119927"/>
    <lineage>
        <taxon>Eukaryota</taxon>
        <taxon>Fungi</taxon>
        <taxon>Dikarya</taxon>
        <taxon>Ascomycota</taxon>
        <taxon>Pezizomycotina</taxon>
        <taxon>Dothideomycetes</taxon>
        <taxon>Pleosporomycetidae</taxon>
        <taxon>Pleosporales</taxon>
        <taxon>Pleosporineae</taxon>
        <taxon>Pleosporaceae</taxon>
        <taxon>Alternaria</taxon>
        <taxon>Alternaria sect. Alternaria</taxon>
        <taxon>Alternaria alternata complex</taxon>
    </lineage>
</organism>
<dbReference type="InterPro" id="IPR002110">
    <property type="entry name" value="Ankyrin_rpt"/>
</dbReference>
<comment type="caution">
    <text evidence="3">The sequence shown here is derived from an EMBL/GenBank/DDBJ whole genome shotgun (WGS) entry which is preliminary data.</text>
</comment>
<dbReference type="PROSITE" id="PS50297">
    <property type="entry name" value="ANK_REP_REGION"/>
    <property type="match status" value="3"/>
</dbReference>
<dbReference type="InterPro" id="IPR052391">
    <property type="entry name" value="E3_Ligase-Neurotoxin"/>
</dbReference>
<feature type="repeat" description="ANK" evidence="1">
    <location>
        <begin position="459"/>
        <end position="498"/>
    </location>
</feature>
<proteinExistence type="predicted"/>
<reference evidence="4" key="1">
    <citation type="journal article" date="2019" name="bioRxiv">
        <title>Genomics, evolutionary history and diagnostics of the Alternaria alternata species group including apple and Asian pear pathotypes.</title>
        <authorList>
            <person name="Armitage A.D."/>
            <person name="Cockerton H.M."/>
            <person name="Sreenivasaprasad S."/>
            <person name="Woodhall J.W."/>
            <person name="Lane C.R."/>
            <person name="Harrison R.J."/>
            <person name="Clarkson J.P."/>
        </authorList>
    </citation>
    <scope>NUCLEOTIDE SEQUENCE [LARGE SCALE GENOMIC DNA]</scope>
    <source>
        <strain evidence="4">FERA 1082</strain>
    </source>
</reference>
<feature type="repeat" description="ANK" evidence="1">
    <location>
        <begin position="410"/>
        <end position="442"/>
    </location>
</feature>
<name>A0A4Q4M3R3_9PLEO</name>
<dbReference type="SMART" id="SM00248">
    <property type="entry name" value="ANK"/>
    <property type="match status" value="10"/>
</dbReference>
<evidence type="ECO:0000313" key="3">
    <source>
        <dbReference type="EMBL" id="RYN41698.1"/>
    </source>
</evidence>
<dbReference type="Gene3D" id="1.25.40.20">
    <property type="entry name" value="Ankyrin repeat-containing domain"/>
    <property type="match status" value="2"/>
</dbReference>
<feature type="compositionally biased region" description="Gly residues" evidence="2">
    <location>
        <begin position="580"/>
        <end position="590"/>
    </location>
</feature>
<evidence type="ECO:0000256" key="1">
    <source>
        <dbReference type="PROSITE-ProRule" id="PRU00023"/>
    </source>
</evidence>
<dbReference type="SUPFAM" id="SSF48403">
    <property type="entry name" value="Ankyrin repeat"/>
    <property type="match status" value="2"/>
</dbReference>
<feature type="repeat" description="ANK" evidence="1">
    <location>
        <begin position="347"/>
        <end position="379"/>
    </location>
</feature>
<keyword evidence="1" id="KW-0040">ANK repeat</keyword>
<dbReference type="PANTHER" id="PTHR24133:SF40">
    <property type="entry name" value="ANKYRIN REPEAT DOMAIN 44"/>
    <property type="match status" value="1"/>
</dbReference>